<dbReference type="GO" id="GO:0016020">
    <property type="term" value="C:membrane"/>
    <property type="evidence" value="ECO:0007669"/>
    <property type="project" value="UniProtKB-SubCell"/>
</dbReference>
<proteinExistence type="inferred from homology"/>
<feature type="transmembrane region" description="Helical" evidence="6">
    <location>
        <begin position="73"/>
        <end position="94"/>
    </location>
</feature>
<evidence type="ECO:0000256" key="5">
    <source>
        <dbReference type="ARBA" id="ARBA00023136"/>
    </source>
</evidence>
<dbReference type="PANTHER" id="PTHR15664">
    <property type="entry name" value="C20ORF30 PROTEIN"/>
    <property type="match status" value="1"/>
</dbReference>
<evidence type="ECO:0000256" key="6">
    <source>
        <dbReference type="SAM" id="Phobius"/>
    </source>
</evidence>
<evidence type="ECO:0000256" key="3">
    <source>
        <dbReference type="ARBA" id="ARBA00022692"/>
    </source>
</evidence>
<evidence type="ECO:0000313" key="8">
    <source>
        <dbReference type="Proteomes" id="UP000236333"/>
    </source>
</evidence>
<dbReference type="AlphaFoldDB" id="A0A2J7ZNR6"/>
<comment type="similarity">
    <text evidence="2">Belongs to the TMEM134/TMEM230 family.</text>
</comment>
<dbReference type="EMBL" id="PGGS01000766">
    <property type="protein sequence ID" value="PNH01907.1"/>
    <property type="molecule type" value="Genomic_DNA"/>
</dbReference>
<keyword evidence="5 6" id="KW-0472">Membrane</keyword>
<accession>A0A2J7ZNR6</accession>
<organism evidence="7 8">
    <name type="scientific">Tetrabaena socialis</name>
    <dbReference type="NCBI Taxonomy" id="47790"/>
    <lineage>
        <taxon>Eukaryota</taxon>
        <taxon>Viridiplantae</taxon>
        <taxon>Chlorophyta</taxon>
        <taxon>core chlorophytes</taxon>
        <taxon>Chlorophyceae</taxon>
        <taxon>CS clade</taxon>
        <taxon>Chlamydomonadales</taxon>
        <taxon>Tetrabaenaceae</taxon>
        <taxon>Tetrabaena</taxon>
    </lineage>
</organism>
<keyword evidence="4 6" id="KW-1133">Transmembrane helix</keyword>
<dbReference type="OrthoDB" id="5597044at2759"/>
<dbReference type="InterPro" id="IPR044234">
    <property type="entry name" value="TMEM230"/>
</dbReference>
<evidence type="ECO:0000256" key="2">
    <source>
        <dbReference type="ARBA" id="ARBA00007743"/>
    </source>
</evidence>
<dbReference type="PANTHER" id="PTHR15664:SF24">
    <property type="entry name" value="TRANSMEMBRANE PROTEIN 230"/>
    <property type="match status" value="1"/>
</dbReference>
<evidence type="ECO:0000256" key="1">
    <source>
        <dbReference type="ARBA" id="ARBA00004141"/>
    </source>
</evidence>
<dbReference type="GO" id="GO:0012505">
    <property type="term" value="C:endomembrane system"/>
    <property type="evidence" value="ECO:0007669"/>
    <property type="project" value="TreeGrafter"/>
</dbReference>
<comment type="caution">
    <text evidence="7">The sequence shown here is derived from an EMBL/GenBank/DDBJ whole genome shotgun (WGS) entry which is preliminary data.</text>
</comment>
<evidence type="ECO:0000256" key="4">
    <source>
        <dbReference type="ARBA" id="ARBA00022989"/>
    </source>
</evidence>
<gene>
    <name evidence="7" type="ORF">TSOC_012162</name>
</gene>
<protein>
    <submittedName>
        <fullName evidence="7">Transmembrane protein 230</fullName>
    </submittedName>
</protein>
<evidence type="ECO:0000313" key="7">
    <source>
        <dbReference type="EMBL" id="PNH01907.1"/>
    </source>
</evidence>
<keyword evidence="3 6" id="KW-0812">Transmembrane</keyword>
<name>A0A2J7ZNR6_9CHLO</name>
<sequence>MRSRAGYSKLPADYDDDYGRPDVDDARFRIPEPEAPKASIALAIFLMFFGVFAFVAAWLHFTQRILGKEQAEIGFTVLGAMTFLPGAYHTYLAYGAWQRWPGFRWDHIPQM</sequence>
<reference evidence="7 8" key="1">
    <citation type="journal article" date="2017" name="Mol. Biol. Evol.">
        <title>The 4-celled Tetrabaena socialis nuclear genome reveals the essential components for genetic control of cell number at the origin of multicellularity in the volvocine lineage.</title>
        <authorList>
            <person name="Featherston J."/>
            <person name="Arakaki Y."/>
            <person name="Hanschen E.R."/>
            <person name="Ferris P.J."/>
            <person name="Michod R.E."/>
            <person name="Olson B.J.S.C."/>
            <person name="Nozaki H."/>
            <person name="Durand P.M."/>
        </authorList>
    </citation>
    <scope>NUCLEOTIDE SEQUENCE [LARGE SCALE GENOMIC DNA]</scope>
    <source>
        <strain evidence="7 8">NIES-571</strain>
    </source>
</reference>
<dbReference type="Pfam" id="PF05915">
    <property type="entry name" value="TMEM_230_134"/>
    <property type="match status" value="1"/>
</dbReference>
<dbReference type="Proteomes" id="UP000236333">
    <property type="component" value="Unassembled WGS sequence"/>
</dbReference>
<keyword evidence="8" id="KW-1185">Reference proteome</keyword>
<feature type="transmembrane region" description="Helical" evidence="6">
    <location>
        <begin position="38"/>
        <end position="61"/>
    </location>
</feature>
<dbReference type="InterPro" id="IPR008590">
    <property type="entry name" value="TMEM_230/134"/>
</dbReference>
<comment type="subcellular location">
    <subcellularLocation>
        <location evidence="1">Membrane</location>
        <topology evidence="1">Multi-pass membrane protein</topology>
    </subcellularLocation>
</comment>